<protein>
    <submittedName>
        <fullName evidence="7">High-affinity Fe2+/Pb2+ permease</fullName>
    </submittedName>
</protein>
<dbReference type="Proteomes" id="UP000004440">
    <property type="component" value="Unassembled WGS sequence"/>
</dbReference>
<feature type="transmembrane region" description="Helical" evidence="6">
    <location>
        <begin position="463"/>
        <end position="482"/>
    </location>
</feature>
<feature type="transmembrane region" description="Helical" evidence="6">
    <location>
        <begin position="695"/>
        <end position="714"/>
    </location>
</feature>
<accession>F9CWV4</accession>
<keyword evidence="5 6" id="KW-0472">Membrane</keyword>
<dbReference type="GO" id="GO:0033573">
    <property type="term" value="C:high-affinity iron permease complex"/>
    <property type="evidence" value="ECO:0007669"/>
    <property type="project" value="InterPro"/>
</dbReference>
<keyword evidence="3 6" id="KW-0812">Transmembrane</keyword>
<proteinExistence type="inferred from homology"/>
<keyword evidence="4 6" id="KW-1133">Transmembrane helix</keyword>
<dbReference type="PANTHER" id="PTHR31632">
    <property type="entry name" value="IRON TRANSPORTER FTH1"/>
    <property type="match status" value="1"/>
</dbReference>
<dbReference type="Pfam" id="PF03239">
    <property type="entry name" value="FTR1"/>
    <property type="match status" value="1"/>
</dbReference>
<evidence type="ECO:0000256" key="4">
    <source>
        <dbReference type="ARBA" id="ARBA00022989"/>
    </source>
</evidence>
<organism evidence="7 8">
    <name type="scientific">Nitrosarchaeum koreense MY1</name>
    <dbReference type="NCBI Taxonomy" id="1001994"/>
    <lineage>
        <taxon>Archaea</taxon>
        <taxon>Nitrososphaerota</taxon>
        <taxon>Nitrososphaeria</taxon>
        <taxon>Nitrosopumilales</taxon>
        <taxon>Nitrosopumilaceae</taxon>
        <taxon>Nitrosarchaeum</taxon>
    </lineage>
</organism>
<dbReference type="AlphaFoldDB" id="F9CWV4"/>
<dbReference type="PANTHER" id="PTHR31632:SF2">
    <property type="entry name" value="PLASMA MEMBRANE IRON PERMEASE"/>
    <property type="match status" value="1"/>
</dbReference>
<feature type="transmembrane region" description="Helical" evidence="6">
    <location>
        <begin position="603"/>
        <end position="624"/>
    </location>
</feature>
<comment type="similarity">
    <text evidence="2">Belongs to the oxidase-dependent Fe transporter (OFeT) (TC 9.A.10.1) family.</text>
</comment>
<dbReference type="OrthoDB" id="99335at2157"/>
<comment type="subcellular location">
    <subcellularLocation>
        <location evidence="1">Membrane</location>
        <topology evidence="1">Multi-pass membrane protein</topology>
    </subcellularLocation>
</comment>
<comment type="caution">
    <text evidence="7">The sequence shown here is derived from an EMBL/GenBank/DDBJ whole genome shotgun (WGS) entry which is preliminary data.</text>
</comment>
<dbReference type="STRING" id="1001994.MY1_0996"/>
<dbReference type="EMBL" id="AFPU01000001">
    <property type="protein sequence ID" value="EGP93756.1"/>
    <property type="molecule type" value="Genomic_DNA"/>
</dbReference>
<feature type="transmembrane region" description="Helical" evidence="6">
    <location>
        <begin position="562"/>
        <end position="583"/>
    </location>
</feature>
<feature type="transmembrane region" description="Helical" evidence="6">
    <location>
        <begin position="636"/>
        <end position="657"/>
    </location>
</feature>
<name>F9CWV4_9ARCH</name>
<sequence length="735" mass="82915">MQSKFYWYLIIVVFALGLYSIPTSVYAQNQEQYASIFTITELGLELTKKAILEDDYDAAEKYSALTNNFYGKNIQFLRTVDSDLSDDLHLELLDLHSSILSKSESHNLIAHINTLQETLSSNSSDGDSNVVVAFILSEADEQYQTFFQHKSNESYFFTLSLIEHSKIILNQNPISDDRLKQETDSFFTDLDKSVLNKSSFVTVGNLITAIQRDLLGTETIVIDKTNLYGVIRNLYSELSTAVNSNDYSTAEELAIEAYLENFEYLESDIKKVDESLLNTLEIDMRENLRKMIIQKEDPDAIIQFIENSILPDLAKAEKMTSELIPLVNGGTLTTQNLKSMGDASDDQKTVVKNKIDVIREQLEETLLHYDQGDIQSAHASSRSAYLDSYEFVEIPLRAIDPDFTLEVEYQFATLRNLIKQEAPQNEIHDVIIGIKRNLDESERIVTGTGELAPAIAFSSSFAIVFREGLESVLILGAILTYLEASRNNQFKKYVYYGIVAAFAATAVTWIIASYIIEISGANRELIEAIAALSATAVLFYVSFWVLNKIEHKKWMEFVKAKVWQATTTGSVMVFVMLSFFTVYREGFETVLFYQAMSGFAKYMEIYVGLGFIIGLISLLGLYYVMRKLGKRLPLRALFGLTMGVGAYLSIAFLGNAVRELQILDVVPYTGLIGTIPRLDINLAMMTGIYPTLETIVAQVILLGVYLIASTYILIMRPRKEQQLASMRKSRKDLDE</sequence>
<evidence type="ECO:0000313" key="7">
    <source>
        <dbReference type="EMBL" id="EGP93756.1"/>
    </source>
</evidence>
<evidence type="ECO:0000313" key="8">
    <source>
        <dbReference type="Proteomes" id="UP000004440"/>
    </source>
</evidence>
<dbReference type="PATRIC" id="fig|1001994.6.peg.981"/>
<evidence type="ECO:0000256" key="3">
    <source>
        <dbReference type="ARBA" id="ARBA00022692"/>
    </source>
</evidence>
<evidence type="ECO:0000256" key="5">
    <source>
        <dbReference type="ARBA" id="ARBA00023136"/>
    </source>
</evidence>
<feature type="transmembrane region" description="Helical" evidence="6">
    <location>
        <begin position="494"/>
        <end position="516"/>
    </location>
</feature>
<reference evidence="7 8" key="1">
    <citation type="journal article" date="2011" name="J. Bacteriol.">
        <title>Genome Sequence of an Ammonia-Oxidizing Soil Archaeon, "Candidatus Nitrosoarchaeum koreensis" MY1.</title>
        <authorList>
            <person name="Kim B.K."/>
            <person name="Jung M.Y."/>
            <person name="Yu D.S."/>
            <person name="Park S.J."/>
            <person name="Oh T.K."/>
            <person name="Rhee S.K."/>
            <person name="Kim J.F."/>
        </authorList>
    </citation>
    <scope>NUCLEOTIDE SEQUENCE [LARGE SCALE GENOMIC DNA]</scope>
    <source>
        <strain evidence="7 8">MY1</strain>
    </source>
</reference>
<gene>
    <name evidence="7" type="ORF">MY1_0996</name>
</gene>
<dbReference type="InterPro" id="IPR004923">
    <property type="entry name" value="FTR1/Fip1/EfeU"/>
</dbReference>
<evidence type="ECO:0000256" key="1">
    <source>
        <dbReference type="ARBA" id="ARBA00004141"/>
    </source>
</evidence>
<evidence type="ECO:0000256" key="6">
    <source>
        <dbReference type="SAM" id="Phobius"/>
    </source>
</evidence>
<dbReference type="GO" id="GO:0015093">
    <property type="term" value="F:ferrous iron transmembrane transporter activity"/>
    <property type="evidence" value="ECO:0007669"/>
    <property type="project" value="TreeGrafter"/>
</dbReference>
<evidence type="ECO:0000256" key="2">
    <source>
        <dbReference type="ARBA" id="ARBA00008333"/>
    </source>
</evidence>
<dbReference type="RefSeq" id="WP_007550584.1">
    <property type="nucleotide sequence ID" value="NZ_AFPU01000001.1"/>
</dbReference>
<feature type="transmembrane region" description="Helical" evidence="6">
    <location>
        <begin position="528"/>
        <end position="546"/>
    </location>
</feature>
<keyword evidence="8" id="KW-1185">Reference proteome</keyword>